<dbReference type="Gene3D" id="3.10.620.30">
    <property type="match status" value="1"/>
</dbReference>
<protein>
    <submittedName>
        <fullName evidence="3">DUF3857 domain-containing protein</fullName>
    </submittedName>
</protein>
<feature type="domain" description="DUF3857" evidence="2">
    <location>
        <begin position="56"/>
        <end position="214"/>
    </location>
</feature>
<name>A0A3N4P8Z3_9FLAO</name>
<dbReference type="InterPro" id="IPR024618">
    <property type="entry name" value="DUF3857"/>
</dbReference>
<feature type="signal peptide" evidence="1">
    <location>
        <begin position="1"/>
        <end position="20"/>
    </location>
</feature>
<proteinExistence type="predicted"/>
<dbReference type="OrthoDB" id="8595007at2"/>
<evidence type="ECO:0000259" key="2">
    <source>
        <dbReference type="Pfam" id="PF12969"/>
    </source>
</evidence>
<keyword evidence="4" id="KW-1185">Reference proteome</keyword>
<evidence type="ECO:0000256" key="1">
    <source>
        <dbReference type="SAM" id="SignalP"/>
    </source>
</evidence>
<dbReference type="Gene3D" id="2.60.120.1130">
    <property type="match status" value="1"/>
</dbReference>
<organism evidence="3 4">
    <name type="scientific">Aureibaculum marinum</name>
    <dbReference type="NCBI Taxonomy" id="2487930"/>
    <lineage>
        <taxon>Bacteria</taxon>
        <taxon>Pseudomonadati</taxon>
        <taxon>Bacteroidota</taxon>
        <taxon>Flavobacteriia</taxon>
        <taxon>Flavobacteriales</taxon>
        <taxon>Flavobacteriaceae</taxon>
        <taxon>Aureibaculum</taxon>
    </lineage>
</organism>
<dbReference type="EMBL" id="RPFJ01000002">
    <property type="protein sequence ID" value="RPE00190.1"/>
    <property type="molecule type" value="Genomic_DNA"/>
</dbReference>
<keyword evidence="1" id="KW-0732">Signal</keyword>
<feature type="chain" id="PRO_5018136638" evidence="1">
    <location>
        <begin position="21"/>
        <end position="634"/>
    </location>
</feature>
<accession>A0A3N4P8Z3</accession>
<reference evidence="3 4" key="1">
    <citation type="submission" date="2018-11" db="EMBL/GenBank/DDBJ databases">
        <title>Aureibaculum marinum gen. nov., sp. nov., a member of the family Flavobacteriaceae isolated from the Bohai Sea.</title>
        <authorList>
            <person name="Ji X."/>
        </authorList>
    </citation>
    <scope>NUCLEOTIDE SEQUENCE [LARGE SCALE GENOMIC DNA]</scope>
    <source>
        <strain evidence="3 4">BH-SD17</strain>
    </source>
</reference>
<comment type="caution">
    <text evidence="3">The sequence shown here is derived from an EMBL/GenBank/DDBJ whole genome shotgun (WGS) entry which is preliminary data.</text>
</comment>
<sequence>MTFKKCLLFVFICISQISFSQDFDANILTIPNNLKQNANSVVLNSMVDVELESARKMTITRKKAVTVLNKLGDSNSEIQIYYDSSNEIKGVKVSIYNASGTKIKDIKKRDFIDRSAADGISLFNDGRLIYYKYTPISYPYTVYYEYEVVSSNTAFIPRWFPLNYYQSVLKSSYKITFPNAIKINKLEKNFENFNISKSEELSTLSYEINNTPSIKYEELAPNYRNIMPWLMVSSNKYHLEGADGSANNWKDFGKWRYEYLLNGKDKINAATSQKVNNLVKDAKSDIEKAKIIYDYVQKKTRYISVQEGIGGWKPMKADDVDRLSYGDCKGLTNYTKTLLDAVGVKSNYSVIWAGEEKRNVEKDIFSMQGNHVILNIPTANGDVWLECTSQIKPFGYQGTFTDDRNALVITPEGGEIKNTGAYKVEESLQHTVANYSINTEGHLEANVKITSSGMQYNNHFRIENNTKRDIDDYYNSNYWAYINNLTIDNYNFINNKDSIIFKENLKLNALKYASFSGDRMLFVVNAFNRALEVPKRYRNRKLPFEISRGFIDKDEFDITLPNGYKIEALPNNLKIENKFGNYELSFLKINENKIKYTRIFKLNEGLYKAGEYEKYRNFRKTIAKQDKAKVVLLK</sequence>
<dbReference type="Gene3D" id="2.60.40.3140">
    <property type="match status" value="1"/>
</dbReference>
<dbReference type="Proteomes" id="UP000270856">
    <property type="component" value="Unassembled WGS sequence"/>
</dbReference>
<evidence type="ECO:0000313" key="4">
    <source>
        <dbReference type="Proteomes" id="UP000270856"/>
    </source>
</evidence>
<dbReference type="AlphaFoldDB" id="A0A3N4P8Z3"/>
<dbReference type="Pfam" id="PF12969">
    <property type="entry name" value="DUF3857"/>
    <property type="match status" value="1"/>
</dbReference>
<evidence type="ECO:0000313" key="3">
    <source>
        <dbReference type="EMBL" id="RPE00190.1"/>
    </source>
</evidence>
<gene>
    <name evidence="3" type="ORF">EGM88_02705</name>
</gene>
<dbReference type="RefSeq" id="WP_123896427.1">
    <property type="nucleotide sequence ID" value="NZ_RPFJ01000002.1"/>
</dbReference>